<dbReference type="Pfam" id="PF00106">
    <property type="entry name" value="adh_short"/>
    <property type="match status" value="1"/>
</dbReference>
<evidence type="ECO:0000256" key="2">
    <source>
        <dbReference type="ARBA" id="ARBA00023002"/>
    </source>
</evidence>
<dbReference type="PANTHER" id="PTHR42901">
    <property type="entry name" value="ALCOHOL DEHYDROGENASE"/>
    <property type="match status" value="1"/>
</dbReference>
<evidence type="ECO:0000313" key="4">
    <source>
        <dbReference type="EMBL" id="WNM25016.1"/>
    </source>
</evidence>
<gene>
    <name evidence="4" type="ORF">RN606_02375</name>
</gene>
<dbReference type="Proteomes" id="UP001304125">
    <property type="component" value="Chromosome"/>
</dbReference>
<comment type="similarity">
    <text evidence="1 3">Belongs to the short-chain dehydrogenases/reductases (SDR) family.</text>
</comment>
<evidence type="ECO:0000313" key="5">
    <source>
        <dbReference type="Proteomes" id="UP001304125"/>
    </source>
</evidence>
<dbReference type="PROSITE" id="PS00061">
    <property type="entry name" value="ADH_SHORT"/>
    <property type="match status" value="1"/>
</dbReference>
<protein>
    <submittedName>
        <fullName evidence="4">SDR family NAD(P)-dependent oxidoreductase</fullName>
    </submittedName>
</protein>
<dbReference type="InterPro" id="IPR002347">
    <property type="entry name" value="SDR_fam"/>
</dbReference>
<name>A0AA96FA81_9MICO</name>
<keyword evidence="2" id="KW-0560">Oxidoreductase</keyword>
<dbReference type="EMBL" id="CP134879">
    <property type="protein sequence ID" value="WNM25016.1"/>
    <property type="molecule type" value="Genomic_DNA"/>
</dbReference>
<dbReference type="GO" id="GO:0016616">
    <property type="term" value="F:oxidoreductase activity, acting on the CH-OH group of donors, NAD or NADP as acceptor"/>
    <property type="evidence" value="ECO:0007669"/>
    <property type="project" value="UniProtKB-ARBA"/>
</dbReference>
<dbReference type="Gene3D" id="3.40.50.720">
    <property type="entry name" value="NAD(P)-binding Rossmann-like Domain"/>
    <property type="match status" value="1"/>
</dbReference>
<proteinExistence type="inferred from homology"/>
<keyword evidence="5" id="KW-1185">Reference proteome</keyword>
<accession>A0AA96FA81</accession>
<dbReference type="PRINTS" id="PR00081">
    <property type="entry name" value="GDHRDH"/>
</dbReference>
<dbReference type="AlphaFoldDB" id="A0AA96FA81"/>
<dbReference type="PRINTS" id="PR00080">
    <property type="entry name" value="SDRFAMILY"/>
</dbReference>
<dbReference type="InterPro" id="IPR020904">
    <property type="entry name" value="Sc_DH/Rdtase_CS"/>
</dbReference>
<dbReference type="InterPro" id="IPR036291">
    <property type="entry name" value="NAD(P)-bd_dom_sf"/>
</dbReference>
<dbReference type="PANTHER" id="PTHR42901:SF1">
    <property type="entry name" value="ALCOHOL DEHYDROGENASE"/>
    <property type="match status" value="1"/>
</dbReference>
<reference evidence="4 5" key="1">
    <citation type="submission" date="2023-09" db="EMBL/GenBank/DDBJ databases">
        <title>Demequina sp. a novel bacteria isolated from Capsicum annuum.</title>
        <authorList>
            <person name="Humaira Z."/>
            <person name="Lee J."/>
            <person name="Cho D."/>
        </authorList>
    </citation>
    <scope>NUCLEOTIDE SEQUENCE [LARGE SCALE GENOMIC DNA]</scope>
    <source>
        <strain evidence="4 5">OYTSA14</strain>
    </source>
</reference>
<evidence type="ECO:0000256" key="3">
    <source>
        <dbReference type="RuleBase" id="RU000363"/>
    </source>
</evidence>
<sequence>MTQRTAVVTGASSGIGEATARQLAADGWNVVLGARRLDRLEALAAEIGGTALALDVTDPASVEAFCDAIPAVSLLVANAGGAFGTTSVAEADDDEWLRMFDVNVMGTVRTVRGLLPKLIASGDGQVVTLGSIAALEPYPGGAGYNAAKHAVKALTRVLRLEMKGQPIRVSEIDPGLVETEFSVVRFEGDQERADKVYEGMTPLVAQDIAEAIAWVASRPSHVNIDSMLIMPRAQVSAQVVHREL</sequence>
<dbReference type="SUPFAM" id="SSF51735">
    <property type="entry name" value="NAD(P)-binding Rossmann-fold domains"/>
    <property type="match status" value="1"/>
</dbReference>
<evidence type="ECO:0000256" key="1">
    <source>
        <dbReference type="ARBA" id="ARBA00006484"/>
    </source>
</evidence>
<dbReference type="FunFam" id="3.40.50.720:FF:000047">
    <property type="entry name" value="NADP-dependent L-serine/L-allo-threonine dehydrogenase"/>
    <property type="match status" value="1"/>
</dbReference>
<organism evidence="4 5">
    <name type="scientific">Demequina capsici</name>
    <dbReference type="NCBI Taxonomy" id="3075620"/>
    <lineage>
        <taxon>Bacteria</taxon>
        <taxon>Bacillati</taxon>
        <taxon>Actinomycetota</taxon>
        <taxon>Actinomycetes</taxon>
        <taxon>Micrococcales</taxon>
        <taxon>Demequinaceae</taxon>
        <taxon>Demequina</taxon>
    </lineage>
</organism>
<dbReference type="RefSeq" id="WP_313499638.1">
    <property type="nucleotide sequence ID" value="NZ_CP134879.1"/>
</dbReference>